<evidence type="ECO:0000313" key="2">
    <source>
        <dbReference type="EMBL" id="EPS37959.1"/>
    </source>
</evidence>
<dbReference type="Proteomes" id="UP000015100">
    <property type="component" value="Unassembled WGS sequence"/>
</dbReference>
<feature type="region of interest" description="Disordered" evidence="1">
    <location>
        <begin position="115"/>
        <end position="142"/>
    </location>
</feature>
<dbReference type="EMBL" id="AQGS01000595">
    <property type="protein sequence ID" value="EPS37959.1"/>
    <property type="molecule type" value="Genomic_DNA"/>
</dbReference>
<feature type="region of interest" description="Disordered" evidence="1">
    <location>
        <begin position="774"/>
        <end position="821"/>
    </location>
</feature>
<feature type="compositionally biased region" description="Basic and acidic residues" evidence="1">
    <location>
        <begin position="774"/>
        <end position="785"/>
    </location>
</feature>
<evidence type="ECO:0000313" key="3">
    <source>
        <dbReference type="Proteomes" id="UP000015100"/>
    </source>
</evidence>
<name>S8A593_DACHA</name>
<gene>
    <name evidence="2" type="ORF">H072_8309</name>
</gene>
<reference evidence="3" key="2">
    <citation type="submission" date="2013-04" db="EMBL/GenBank/DDBJ databases">
        <title>Genomic mechanisms accounting for the adaptation to parasitism in nematode-trapping fungi.</title>
        <authorList>
            <person name="Ahren D.G."/>
        </authorList>
    </citation>
    <scope>NUCLEOTIDE SEQUENCE [LARGE SCALE GENOMIC DNA]</scope>
    <source>
        <strain evidence="3">CBS 200.50</strain>
    </source>
</reference>
<organism evidence="2 3">
    <name type="scientific">Dactylellina haptotyla (strain CBS 200.50)</name>
    <name type="common">Nematode-trapping fungus</name>
    <name type="synonym">Monacrosporium haptotylum</name>
    <dbReference type="NCBI Taxonomy" id="1284197"/>
    <lineage>
        <taxon>Eukaryota</taxon>
        <taxon>Fungi</taxon>
        <taxon>Dikarya</taxon>
        <taxon>Ascomycota</taxon>
        <taxon>Pezizomycotina</taxon>
        <taxon>Orbiliomycetes</taxon>
        <taxon>Orbiliales</taxon>
        <taxon>Orbiliaceae</taxon>
        <taxon>Dactylellina</taxon>
    </lineage>
</organism>
<sequence length="849" mass="94359">MEIALASLLSAAEAMISLREPEIWENVADVLQDACNAGFGPAVFTDATMDLDSNDSDDAFSNPKSEHTNGERPLLNDKALTVNTWHAGTAELPIVVDSESEADDRFYAAGSSISPLSLASDPSSPELSVFDTTPSSATSTASSDSFFPIVTKEVIDLTNDETLITLPAKSDAMDPDIIDVEQIHSMEPQYFDDDIQMLGLKSFPDTVDLRDFPSDSQPSEISTCVELMMQTEEANRLMFVATWKPVTQTSAITKLPTEILAIIFEYCLPWLSNSEAEETTLFQEKLQGGGPLIRVCQRWRYILLPRLIRSVTISECTFLTKSAHCNSCVTMAGRHLVSVPIVRSLFDGTATAEVTQLAEHIRTVTLTPTLCERRSINGEDSLESGFVFFLPRVETVIIPSNLVRNFMNGASAHGLALQQKTLPNIRIHNTVPALNSTARRRLAFSDFIDTEEFRSSWIVPEDIKRLEVDGDCLQMCTRMEMLLLEELTINRRSHGDKFIQPPALSTLITLFSRYNTDFSTLSKITIRWLPKSEPVFASTPSSQDSCTCVTLAGIPSLEHLDASAVCPLFFAKKTGKCAKSVAFEYNCVANRVRPTSPTKYHEFRTLITSATEMRGRLILDPIEPSRFSTTISLISTKARDKPSTIDASLTTFPAYSIDLSTKVVRVTEYSAKAATRYKLYINNLIDRSTKAIAGREDKRLLSEYAIAARAKSLIDRWDCKWIAPAGVRKQRTTVLRWSYDVDMDVFFAGAAAGEFMVQGRLKDRLLNAREAEERKVKKAEMERMKSVAPPKKRSRKRKQDIEEKVTQPDNQPALPVAKKHKPSLGLSISDLLAATQKIPGSENSLLPWA</sequence>
<dbReference type="OrthoDB" id="3253362at2759"/>
<proteinExistence type="predicted"/>
<accession>S8A593</accession>
<feature type="region of interest" description="Disordered" evidence="1">
    <location>
        <begin position="54"/>
        <end position="73"/>
    </location>
</feature>
<dbReference type="HOGENOM" id="CLU_335865_0_0_1"/>
<protein>
    <submittedName>
        <fullName evidence="2">Uncharacterized protein</fullName>
    </submittedName>
</protein>
<reference evidence="2 3" key="1">
    <citation type="journal article" date="2013" name="PLoS Genet.">
        <title>Genomic mechanisms accounting for the adaptation to parasitism in nematode-trapping fungi.</title>
        <authorList>
            <person name="Meerupati T."/>
            <person name="Andersson K.M."/>
            <person name="Friman E."/>
            <person name="Kumar D."/>
            <person name="Tunlid A."/>
            <person name="Ahren D."/>
        </authorList>
    </citation>
    <scope>NUCLEOTIDE SEQUENCE [LARGE SCALE GENOMIC DNA]</scope>
    <source>
        <strain evidence="2 3">CBS 200.50</strain>
    </source>
</reference>
<comment type="caution">
    <text evidence="2">The sequence shown here is derived from an EMBL/GenBank/DDBJ whole genome shotgun (WGS) entry which is preliminary data.</text>
</comment>
<evidence type="ECO:0000256" key="1">
    <source>
        <dbReference type="SAM" id="MobiDB-lite"/>
    </source>
</evidence>
<keyword evidence="3" id="KW-1185">Reference proteome</keyword>
<dbReference type="AlphaFoldDB" id="S8A593"/>